<feature type="region of interest" description="Disordered" evidence="1">
    <location>
        <begin position="53"/>
        <end position="87"/>
    </location>
</feature>
<accession>A0ABD0MLS0</accession>
<organism evidence="2 3">
    <name type="scientific">Cirrhinus mrigala</name>
    <name type="common">Mrigala</name>
    <dbReference type="NCBI Taxonomy" id="683832"/>
    <lineage>
        <taxon>Eukaryota</taxon>
        <taxon>Metazoa</taxon>
        <taxon>Chordata</taxon>
        <taxon>Craniata</taxon>
        <taxon>Vertebrata</taxon>
        <taxon>Euteleostomi</taxon>
        <taxon>Actinopterygii</taxon>
        <taxon>Neopterygii</taxon>
        <taxon>Teleostei</taxon>
        <taxon>Ostariophysi</taxon>
        <taxon>Cypriniformes</taxon>
        <taxon>Cyprinidae</taxon>
        <taxon>Labeoninae</taxon>
        <taxon>Labeonini</taxon>
        <taxon>Cirrhinus</taxon>
    </lineage>
</organism>
<evidence type="ECO:0000256" key="1">
    <source>
        <dbReference type="SAM" id="MobiDB-lite"/>
    </source>
</evidence>
<protein>
    <submittedName>
        <fullName evidence="2">Uncharacterized protein</fullName>
    </submittedName>
</protein>
<evidence type="ECO:0000313" key="3">
    <source>
        <dbReference type="Proteomes" id="UP001529510"/>
    </source>
</evidence>
<feature type="compositionally biased region" description="Basic residues" evidence="1">
    <location>
        <begin position="113"/>
        <end position="124"/>
    </location>
</feature>
<keyword evidence="3" id="KW-1185">Reference proteome</keyword>
<reference evidence="2 3" key="1">
    <citation type="submission" date="2024-05" db="EMBL/GenBank/DDBJ databases">
        <title>Genome sequencing and assembly of Indian major carp, Cirrhinus mrigala (Hamilton, 1822).</title>
        <authorList>
            <person name="Mohindra V."/>
            <person name="Chowdhury L.M."/>
            <person name="Lal K."/>
            <person name="Jena J.K."/>
        </authorList>
    </citation>
    <scope>NUCLEOTIDE SEQUENCE [LARGE SCALE GENOMIC DNA]</scope>
    <source>
        <strain evidence="2">CM1030</strain>
        <tissue evidence="2">Blood</tissue>
    </source>
</reference>
<feature type="region of interest" description="Disordered" evidence="1">
    <location>
        <begin position="113"/>
        <end position="137"/>
    </location>
</feature>
<name>A0ABD0MLS0_CIRMR</name>
<proteinExistence type="predicted"/>
<feature type="compositionally biased region" description="Polar residues" evidence="1">
    <location>
        <begin position="61"/>
        <end position="79"/>
    </location>
</feature>
<gene>
    <name evidence="2" type="ORF">M9458_054995</name>
</gene>
<dbReference type="AlphaFoldDB" id="A0ABD0MLS0"/>
<dbReference type="EMBL" id="JAMKFB020000327">
    <property type="protein sequence ID" value="KAL0149712.1"/>
    <property type="molecule type" value="Genomic_DNA"/>
</dbReference>
<evidence type="ECO:0000313" key="2">
    <source>
        <dbReference type="EMBL" id="KAL0149712.1"/>
    </source>
</evidence>
<sequence>MLKRVMKRMLEWPLATSCLKQGLAQKSAPTDAEKITEVLPSDKPTEGVNVVDADAGRDEASTASVQSAGQANELRNSDGSAAVAEQSYSADLEQNQCLIMDSEDCAFKTPQKRRLKQHHMCKQPKRMENCESESESD</sequence>
<comment type="caution">
    <text evidence="2">The sequence shown here is derived from an EMBL/GenBank/DDBJ whole genome shotgun (WGS) entry which is preliminary data.</text>
</comment>
<dbReference type="Proteomes" id="UP001529510">
    <property type="component" value="Unassembled WGS sequence"/>
</dbReference>